<dbReference type="Proteomes" id="UP001371391">
    <property type="component" value="Unassembled WGS sequence"/>
</dbReference>
<dbReference type="EMBL" id="JBAKAW010000002">
    <property type="protein sequence ID" value="MEL0653960.1"/>
    <property type="molecule type" value="Genomic_DNA"/>
</dbReference>
<dbReference type="PANTHER" id="PTHR38568">
    <property type="entry name" value="DUF445 DOMAIN-CONTAINING PROTEIN-RELATED"/>
    <property type="match status" value="1"/>
</dbReference>
<accession>A0ABU9GWJ2</accession>
<comment type="caution">
    <text evidence="2">The sequence shown here is derived from an EMBL/GenBank/DDBJ whole genome shotgun (WGS) entry which is preliminary data.</text>
</comment>
<keyword evidence="1" id="KW-0812">Transmembrane</keyword>
<feature type="transmembrane region" description="Helical" evidence="1">
    <location>
        <begin position="209"/>
        <end position="232"/>
    </location>
</feature>
<protein>
    <submittedName>
        <fullName evidence="2">DUF445 domain-containing protein</fullName>
    </submittedName>
</protein>
<reference evidence="2 3" key="1">
    <citation type="submission" date="2024-02" db="EMBL/GenBank/DDBJ databases">
        <title>Bacteria isolated from the canopy kelp, Nereocystis luetkeana.</title>
        <authorList>
            <person name="Pfister C.A."/>
            <person name="Younker I.T."/>
            <person name="Light S.H."/>
        </authorList>
    </citation>
    <scope>NUCLEOTIDE SEQUENCE [LARGE SCALE GENOMIC DNA]</scope>
    <source>
        <strain evidence="2 3">TI.1.03</strain>
    </source>
</reference>
<sequence>MNKSLITNLLAGLCVVVGFMFNQAIVLSVGLFALSGAVTNLLAIHMLFEKVPFLYGSGVIALKFESFKVAIRNLILTEFFSEQKINNLLNKAQPNIDFEPIISNVDLNPAFDNLLDVIEQSQFGSMLGMFGGTAAIEPMREKFIEKMQLSLSDISQTDDFKALVSQTLSQGNSAESLHKTVLKLVDERLDELTPKMVKEIIQTMIREHLGWLVVWGGVFGGLFGLIAALFCVK</sequence>
<evidence type="ECO:0000313" key="3">
    <source>
        <dbReference type="Proteomes" id="UP001371391"/>
    </source>
</evidence>
<keyword evidence="3" id="KW-1185">Reference proteome</keyword>
<organism evidence="2 3">
    <name type="scientific">Pseudoalteromonas issachenkonii</name>
    <dbReference type="NCBI Taxonomy" id="152297"/>
    <lineage>
        <taxon>Bacteria</taxon>
        <taxon>Pseudomonadati</taxon>
        <taxon>Pseudomonadota</taxon>
        <taxon>Gammaproteobacteria</taxon>
        <taxon>Alteromonadales</taxon>
        <taxon>Pseudoalteromonadaceae</taxon>
        <taxon>Pseudoalteromonas</taxon>
    </lineage>
</organism>
<keyword evidence="1" id="KW-1133">Transmembrane helix</keyword>
<dbReference type="RefSeq" id="WP_341601475.1">
    <property type="nucleotide sequence ID" value="NZ_JBAKAW010000002.1"/>
</dbReference>
<gene>
    <name evidence="2" type="ORF">V6257_02870</name>
</gene>
<evidence type="ECO:0000256" key="1">
    <source>
        <dbReference type="SAM" id="Phobius"/>
    </source>
</evidence>
<evidence type="ECO:0000313" key="2">
    <source>
        <dbReference type="EMBL" id="MEL0653960.1"/>
    </source>
</evidence>
<name>A0ABU9GWJ2_9GAMM</name>
<proteinExistence type="predicted"/>
<keyword evidence="1" id="KW-0472">Membrane</keyword>
<dbReference type="PANTHER" id="PTHR38568:SF1">
    <property type="entry name" value="DUF445 DOMAIN-CONTAINING PROTEIN"/>
    <property type="match status" value="1"/>
</dbReference>